<proteinExistence type="predicted"/>
<reference evidence="2" key="1">
    <citation type="journal article" date="2017" name="bioRxiv">
        <title>Comparative analysis of the genomes of Stylophora pistillata and Acropora digitifera provides evidence for extensive differences between species of corals.</title>
        <authorList>
            <person name="Voolstra C.R."/>
            <person name="Li Y."/>
            <person name="Liew Y.J."/>
            <person name="Baumgarten S."/>
            <person name="Zoccola D."/>
            <person name="Flot J.-F."/>
            <person name="Tambutte S."/>
            <person name="Allemand D."/>
            <person name="Aranda M."/>
        </authorList>
    </citation>
    <scope>NUCLEOTIDE SEQUENCE [LARGE SCALE GENOMIC DNA]</scope>
</reference>
<dbReference type="Proteomes" id="UP000225706">
    <property type="component" value="Unassembled WGS sequence"/>
</dbReference>
<dbReference type="AlphaFoldDB" id="A0A2B4SC56"/>
<gene>
    <name evidence="1" type="ORF">AWC38_SpisGene8331</name>
</gene>
<dbReference type="OrthoDB" id="6105938at2759"/>
<comment type="caution">
    <text evidence="1">The sequence shown here is derived from an EMBL/GenBank/DDBJ whole genome shotgun (WGS) entry which is preliminary data.</text>
</comment>
<dbReference type="Gene3D" id="2.120.10.30">
    <property type="entry name" value="TolB, C-terminal domain"/>
    <property type="match status" value="1"/>
</dbReference>
<name>A0A2B4SC56_STYPI</name>
<evidence type="ECO:0000313" key="2">
    <source>
        <dbReference type="Proteomes" id="UP000225706"/>
    </source>
</evidence>
<accession>A0A2B4SC56</accession>
<dbReference type="SUPFAM" id="SSF63829">
    <property type="entry name" value="Calcium-dependent phosphotriesterase"/>
    <property type="match status" value="1"/>
</dbReference>
<evidence type="ECO:0000313" key="1">
    <source>
        <dbReference type="EMBL" id="PFX26956.1"/>
    </source>
</evidence>
<sequence>MSSLWIYKLTKTGDLYHTFRLRGEGWYTRLSGKDTGEVLTVLREEVEEYDTNGKFGRSFGKGILKDAWAVTVATDGRVMVMDDGNSCVHMFSEHGDHLNKCKLQRNDCNYTSITFYRTGEHVVIARAREGKDLLQVEIYSKDGEFVRSVEIQVDGIQWLNRITETILRDALLLLYELKKVIRNVLAANEINHVLNRL</sequence>
<protein>
    <submittedName>
        <fullName evidence="1">Uncharacterized protein</fullName>
    </submittedName>
</protein>
<dbReference type="EMBL" id="LSMT01000114">
    <property type="protein sequence ID" value="PFX26956.1"/>
    <property type="molecule type" value="Genomic_DNA"/>
</dbReference>
<keyword evidence="2" id="KW-1185">Reference proteome</keyword>
<organism evidence="1 2">
    <name type="scientific">Stylophora pistillata</name>
    <name type="common">Smooth cauliflower coral</name>
    <dbReference type="NCBI Taxonomy" id="50429"/>
    <lineage>
        <taxon>Eukaryota</taxon>
        <taxon>Metazoa</taxon>
        <taxon>Cnidaria</taxon>
        <taxon>Anthozoa</taxon>
        <taxon>Hexacorallia</taxon>
        <taxon>Scleractinia</taxon>
        <taxon>Astrocoeniina</taxon>
        <taxon>Pocilloporidae</taxon>
        <taxon>Stylophora</taxon>
    </lineage>
</organism>
<dbReference type="InterPro" id="IPR011042">
    <property type="entry name" value="6-blade_b-propeller_TolB-like"/>
</dbReference>